<dbReference type="Proteomes" id="UP001470230">
    <property type="component" value="Unassembled WGS sequence"/>
</dbReference>
<protein>
    <submittedName>
        <fullName evidence="1">Uncharacterized protein</fullName>
    </submittedName>
</protein>
<gene>
    <name evidence="1" type="ORF">M9Y10_012732</name>
</gene>
<evidence type="ECO:0000313" key="2">
    <source>
        <dbReference type="Proteomes" id="UP001470230"/>
    </source>
</evidence>
<organism evidence="1 2">
    <name type="scientific">Tritrichomonas musculus</name>
    <dbReference type="NCBI Taxonomy" id="1915356"/>
    <lineage>
        <taxon>Eukaryota</taxon>
        <taxon>Metamonada</taxon>
        <taxon>Parabasalia</taxon>
        <taxon>Tritrichomonadida</taxon>
        <taxon>Tritrichomonadidae</taxon>
        <taxon>Tritrichomonas</taxon>
    </lineage>
</organism>
<comment type="caution">
    <text evidence="1">The sequence shown here is derived from an EMBL/GenBank/DDBJ whole genome shotgun (WGS) entry which is preliminary data.</text>
</comment>
<reference evidence="1 2" key="1">
    <citation type="submission" date="2024-04" db="EMBL/GenBank/DDBJ databases">
        <title>Tritrichomonas musculus Genome.</title>
        <authorList>
            <person name="Alves-Ferreira E."/>
            <person name="Grigg M."/>
            <person name="Lorenzi H."/>
            <person name="Galac M."/>
        </authorList>
    </citation>
    <scope>NUCLEOTIDE SEQUENCE [LARGE SCALE GENOMIC DNA]</scope>
    <source>
        <strain evidence="1 2">EAF2021</strain>
    </source>
</reference>
<dbReference type="EMBL" id="JAPFFF010000018">
    <property type="protein sequence ID" value="KAK8861040.1"/>
    <property type="molecule type" value="Genomic_DNA"/>
</dbReference>
<accession>A0ABR2ID84</accession>
<evidence type="ECO:0000313" key="1">
    <source>
        <dbReference type="EMBL" id="KAK8861040.1"/>
    </source>
</evidence>
<keyword evidence="2" id="KW-1185">Reference proteome</keyword>
<sequence>MPRIEITFVLKGSNINEGTCYVLTPFSEHKLKYYDNHGCEGTFTFDINMFSAFYYKYYMIKDNLEKKTESCKYRSIVFDFKNLEYYQTVVICIFDEWDDLKSSYNPVIRPILLYGRPILYLITPKRNNCTKSHYQPISVEVNHKFYTFYAPRDYCEFYHEIKDYYLENSYFEMRSRHRDTNMFYFSKIHFGLFKQRYASIYLPLISFKSRKDGCDVGTFSSVKGLVDFCNNCGIYQILLDIEKVNDDLTIDPIHYDCKFNANELISYDIDSIRAEKLKILKEEYVIFEKNILKNTYLNIDNIRETQKKSFEEFVQFYSKYIKEEEANNTFLLFVQFKCYSQLQDAFLYACQRNINIATVVYNDDNVSKKVDLVSKYSHSVYICNTDKKNINIGLYRGINNSNLSVMIDSSIAESTKENNFSFFYPNSFKTIPEHKSNVIVTHWGPDSLEASMVSEFSPDMKADDIRYVIEDRVFSEADISIFYLTDLLYITLPGAERDMHQPLQGKLDETSEYWRYLYNLSLDILMNDECVIKKTKELLKNGNRYYKKCI</sequence>
<proteinExistence type="predicted"/>
<name>A0ABR2ID84_9EUKA</name>